<dbReference type="GO" id="GO:0006688">
    <property type="term" value="P:glycosphingolipid biosynthetic process"/>
    <property type="evidence" value="ECO:0007669"/>
    <property type="project" value="TreeGrafter"/>
</dbReference>
<organism evidence="7 8">
    <name type="scientific">Leptolyngbya cf. ectocarpi LEGE 11479</name>
    <dbReference type="NCBI Taxonomy" id="1828722"/>
    <lineage>
        <taxon>Bacteria</taxon>
        <taxon>Bacillati</taxon>
        <taxon>Cyanobacteriota</taxon>
        <taxon>Cyanophyceae</taxon>
        <taxon>Leptolyngbyales</taxon>
        <taxon>Leptolyngbyaceae</taxon>
        <taxon>Leptolyngbya group</taxon>
        <taxon>Leptolyngbya</taxon>
    </lineage>
</organism>
<keyword evidence="5" id="KW-0472">Membrane</keyword>
<dbReference type="Pfam" id="PF04488">
    <property type="entry name" value="Gly_transf_sug"/>
    <property type="match status" value="1"/>
</dbReference>
<dbReference type="GO" id="GO:0016020">
    <property type="term" value="C:membrane"/>
    <property type="evidence" value="ECO:0007669"/>
    <property type="project" value="GOC"/>
</dbReference>
<dbReference type="InterPro" id="IPR007652">
    <property type="entry name" value="A1-4-GlycosylTfrase_dom"/>
</dbReference>
<keyword evidence="3" id="KW-0808">Transferase</keyword>
<dbReference type="Pfam" id="PF04572">
    <property type="entry name" value="Gb3_synth"/>
    <property type="match status" value="1"/>
</dbReference>
<name>A0A929A0B3_LEPEC</name>
<dbReference type="PANTHER" id="PTHR12042:SF21">
    <property type="entry name" value="ALPHA1,4-GALACTOSYLTRANSFERASE 1-RELATED"/>
    <property type="match status" value="1"/>
</dbReference>
<dbReference type="Proteomes" id="UP000615026">
    <property type="component" value="Unassembled WGS sequence"/>
</dbReference>
<evidence type="ECO:0000256" key="2">
    <source>
        <dbReference type="ARBA" id="ARBA00022676"/>
    </source>
</evidence>
<evidence type="ECO:0000313" key="8">
    <source>
        <dbReference type="Proteomes" id="UP000615026"/>
    </source>
</evidence>
<evidence type="ECO:0000256" key="3">
    <source>
        <dbReference type="ARBA" id="ARBA00022679"/>
    </source>
</evidence>
<dbReference type="EMBL" id="JADEXP010000546">
    <property type="protein sequence ID" value="MBE9070819.1"/>
    <property type="molecule type" value="Genomic_DNA"/>
</dbReference>
<comment type="subcellular location">
    <subcellularLocation>
        <location evidence="1">Golgi apparatus membrane</location>
        <topology evidence="1">Single-pass type II membrane protein</topology>
    </subcellularLocation>
</comment>
<gene>
    <name evidence="7" type="ORF">IQ260_29725</name>
</gene>
<evidence type="ECO:0000256" key="5">
    <source>
        <dbReference type="ARBA" id="ARBA00023136"/>
    </source>
</evidence>
<dbReference type="SUPFAM" id="SSF53448">
    <property type="entry name" value="Nucleotide-diphospho-sugar transferases"/>
    <property type="match status" value="1"/>
</dbReference>
<reference evidence="7" key="1">
    <citation type="submission" date="2020-10" db="EMBL/GenBank/DDBJ databases">
        <authorList>
            <person name="Castelo-Branco R."/>
            <person name="Eusebio N."/>
            <person name="Adriana R."/>
            <person name="Vieira A."/>
            <person name="Brugerolle De Fraissinette N."/>
            <person name="Rezende De Castro R."/>
            <person name="Schneider M.P."/>
            <person name="Vasconcelos V."/>
            <person name="Leao P.N."/>
        </authorList>
    </citation>
    <scope>NUCLEOTIDE SEQUENCE</scope>
    <source>
        <strain evidence="7">LEGE 11479</strain>
    </source>
</reference>
<dbReference type="Gene3D" id="3.90.550.20">
    <property type="match status" value="1"/>
</dbReference>
<dbReference type="InterPro" id="IPR029044">
    <property type="entry name" value="Nucleotide-diphossugar_trans"/>
</dbReference>
<dbReference type="AlphaFoldDB" id="A0A929A0B3"/>
<evidence type="ECO:0000256" key="4">
    <source>
        <dbReference type="ARBA" id="ARBA00023034"/>
    </source>
</evidence>
<dbReference type="InterPro" id="IPR051981">
    <property type="entry name" value="Glycosyltransf_32"/>
</dbReference>
<sequence>MSHIVQGLWIGKTLSTMEQLSIQSFLRNNHEYHLYVYGSVDNIPDGTKVMDGNHILPESDIFTYQHASGTGSYAGFANFFRYKLLLMKGGWWVDTDVICLKPFIFSQDYIFASEWKNANCLSTITSSGILKAPQESSFAQFCWDFCSRQNPQELKWGVTGPYLVQSAIDELHLNDYVYPPQAFSPLVYTNIRDLIAIDNSLEELIKESYAIHLWNEMWRRQSIDKNGTFVSGCLYEKLKSKYL</sequence>
<evidence type="ECO:0000259" key="6">
    <source>
        <dbReference type="Pfam" id="PF04572"/>
    </source>
</evidence>
<dbReference type="GO" id="GO:0016758">
    <property type="term" value="F:hexosyltransferase activity"/>
    <property type="evidence" value="ECO:0007669"/>
    <property type="project" value="TreeGrafter"/>
</dbReference>
<dbReference type="PANTHER" id="PTHR12042">
    <property type="entry name" value="LACTOSYLCERAMIDE 4-ALPHA-GALACTOSYLTRANSFERASE ALPHA- 1,4-GALACTOSYLTRANSFERASE"/>
    <property type="match status" value="1"/>
</dbReference>
<accession>A0A929A0B3</accession>
<comment type="caution">
    <text evidence="7">The sequence shown here is derived from an EMBL/GenBank/DDBJ whole genome shotgun (WGS) entry which is preliminary data.</text>
</comment>
<proteinExistence type="predicted"/>
<dbReference type="InterPro" id="IPR007577">
    <property type="entry name" value="GlycoTrfase_DXD_sugar-bd_CS"/>
</dbReference>
<keyword evidence="8" id="KW-1185">Reference proteome</keyword>
<feature type="domain" description="Alpha 1,4-glycosyltransferase" evidence="6">
    <location>
        <begin position="155"/>
        <end position="239"/>
    </location>
</feature>
<evidence type="ECO:0000313" key="7">
    <source>
        <dbReference type="EMBL" id="MBE9070819.1"/>
    </source>
</evidence>
<protein>
    <recommendedName>
        <fullName evidence="6">Alpha 1,4-glycosyltransferase domain-containing protein</fullName>
    </recommendedName>
</protein>
<keyword evidence="2" id="KW-0328">Glycosyltransferase</keyword>
<dbReference type="RefSeq" id="WP_193996654.1">
    <property type="nucleotide sequence ID" value="NZ_JADEXP010000546.1"/>
</dbReference>
<evidence type="ECO:0000256" key="1">
    <source>
        <dbReference type="ARBA" id="ARBA00004323"/>
    </source>
</evidence>
<keyword evidence="4" id="KW-0333">Golgi apparatus</keyword>